<reference evidence="1 2" key="1">
    <citation type="submission" date="2011-02" db="EMBL/GenBank/DDBJ databases">
        <title>The Genome Sequence of Sphaeroforma arctica JP610.</title>
        <authorList>
            <consortium name="The Broad Institute Genome Sequencing Platform"/>
            <person name="Russ C."/>
            <person name="Cuomo C."/>
            <person name="Young S.K."/>
            <person name="Zeng Q."/>
            <person name="Gargeya S."/>
            <person name="Alvarado L."/>
            <person name="Berlin A."/>
            <person name="Chapman S.B."/>
            <person name="Chen Z."/>
            <person name="Freedman E."/>
            <person name="Gellesch M."/>
            <person name="Goldberg J."/>
            <person name="Griggs A."/>
            <person name="Gujja S."/>
            <person name="Heilman E."/>
            <person name="Heiman D."/>
            <person name="Howarth C."/>
            <person name="Mehta T."/>
            <person name="Neiman D."/>
            <person name="Pearson M."/>
            <person name="Roberts A."/>
            <person name="Saif S."/>
            <person name="Shea T."/>
            <person name="Shenoy N."/>
            <person name="Sisk P."/>
            <person name="Stolte C."/>
            <person name="Sykes S."/>
            <person name="White J."/>
            <person name="Yandava C."/>
            <person name="Burger G."/>
            <person name="Gray M.W."/>
            <person name="Holland P.W.H."/>
            <person name="King N."/>
            <person name="Lang F.B.F."/>
            <person name="Roger A.J."/>
            <person name="Ruiz-Trillo I."/>
            <person name="Haas B."/>
            <person name="Nusbaum C."/>
            <person name="Birren B."/>
        </authorList>
    </citation>
    <scope>NUCLEOTIDE SEQUENCE [LARGE SCALE GENOMIC DNA]</scope>
    <source>
        <strain evidence="1 2">JP610</strain>
    </source>
</reference>
<sequence>IDCLTQLGFQSKQEQKSSGEIKKKHILDIKDKLGKRHWLACESGEVLDDWLVTLLEARIKVPPALHISEFKKVGPRGSSVRAYSCLAWCGVLVFAVLVV</sequence>
<name>A0A0L0EYW8_9EUKA</name>
<gene>
    <name evidence="1" type="ORF">SARC_17834</name>
</gene>
<proteinExistence type="predicted"/>
<dbReference type="EMBL" id="KQ253895">
    <property type="protein sequence ID" value="KNC69652.1"/>
    <property type="molecule type" value="Genomic_DNA"/>
</dbReference>
<evidence type="ECO:0000313" key="1">
    <source>
        <dbReference type="EMBL" id="KNC69652.1"/>
    </source>
</evidence>
<accession>A0A0L0EYW8</accession>
<keyword evidence="2" id="KW-1185">Reference proteome</keyword>
<evidence type="ECO:0008006" key="3">
    <source>
        <dbReference type="Google" id="ProtNLM"/>
    </source>
</evidence>
<dbReference type="SUPFAM" id="SSF50729">
    <property type="entry name" value="PH domain-like"/>
    <property type="match status" value="1"/>
</dbReference>
<protein>
    <recommendedName>
        <fullName evidence="3">PH domain-containing protein</fullName>
    </recommendedName>
</protein>
<dbReference type="GeneID" id="25918338"/>
<dbReference type="AlphaFoldDB" id="A0A0L0EYW8"/>
<feature type="non-terminal residue" evidence="1">
    <location>
        <position position="1"/>
    </location>
</feature>
<evidence type="ECO:0000313" key="2">
    <source>
        <dbReference type="Proteomes" id="UP000054560"/>
    </source>
</evidence>
<organism evidence="1 2">
    <name type="scientific">Sphaeroforma arctica JP610</name>
    <dbReference type="NCBI Taxonomy" id="667725"/>
    <lineage>
        <taxon>Eukaryota</taxon>
        <taxon>Ichthyosporea</taxon>
        <taxon>Ichthyophonida</taxon>
        <taxon>Sphaeroforma</taxon>
    </lineage>
</organism>
<dbReference type="RefSeq" id="XP_014143554.1">
    <property type="nucleotide sequence ID" value="XM_014288079.1"/>
</dbReference>
<dbReference type="Proteomes" id="UP000054560">
    <property type="component" value="Unassembled WGS sequence"/>
</dbReference>